<dbReference type="InterPro" id="IPR032466">
    <property type="entry name" value="Metal_Hydrolase"/>
</dbReference>
<dbReference type="GO" id="GO:0005737">
    <property type="term" value="C:cytoplasm"/>
    <property type="evidence" value="ECO:0007669"/>
    <property type="project" value="TreeGrafter"/>
</dbReference>
<dbReference type="GO" id="GO:0046872">
    <property type="term" value="F:metal ion binding"/>
    <property type="evidence" value="ECO:0007669"/>
    <property type="project" value="UniProtKB-KW"/>
</dbReference>
<protein>
    <recommendedName>
        <fullName evidence="5">Dihydroorotase catalytic domain-containing protein</fullName>
    </recommendedName>
</protein>
<evidence type="ECO:0000256" key="2">
    <source>
        <dbReference type="ARBA" id="ARBA00022723"/>
    </source>
</evidence>
<dbReference type="GO" id="GO:0006145">
    <property type="term" value="P:purine nucleobase catabolic process"/>
    <property type="evidence" value="ECO:0007669"/>
    <property type="project" value="TreeGrafter"/>
</dbReference>
<sequence>MNKNERKNVLVKSGRIIDPEKGKEFISDIYIKEGILAEMRENIKAKGKELTEIDAKGCIVCPGFVDMHVHLRDPGFEDEETIESGALSAVKGGITTVACMPNTSPPIDSESMVKYILEKSQSAACRVLPVAAMTRGLKGTDITDMGLLAEAGAVGFSDDGRCISDSRLMYEVMRYSTQFGLPLVLHEEDCYVSGGGLVNEGCYSAMLGLDGISSLSDDVIIARDIILAGRSRAKIHITHVSTRGGVEMIKKAREGGLDITCDVTPHHLFFNDSYLASFNTNLKVKPPIRSEEDRLALIEGVKGGVIDAIASDHAPHLDTEKNTTFRLAEFGTIGLETLFSAAFSKLCREEKISLPRFISLITTSPAKILSIDAGKIEVGKTANIAVIDTEAEEEVKKEDF</sequence>
<dbReference type="InterPro" id="IPR011059">
    <property type="entry name" value="Metal-dep_hydrolase_composite"/>
</dbReference>
<dbReference type="PROSITE" id="PS00482">
    <property type="entry name" value="DIHYDROOROTASE_1"/>
    <property type="match status" value="1"/>
</dbReference>
<dbReference type="GO" id="GO:0004038">
    <property type="term" value="F:allantoinase activity"/>
    <property type="evidence" value="ECO:0007669"/>
    <property type="project" value="TreeGrafter"/>
</dbReference>
<dbReference type="NCBIfam" id="TIGR00857">
    <property type="entry name" value="pyrC_multi"/>
    <property type="match status" value="1"/>
</dbReference>
<dbReference type="Pfam" id="PF12890">
    <property type="entry name" value="DHOase"/>
    <property type="match status" value="1"/>
</dbReference>
<evidence type="ECO:0000259" key="5">
    <source>
        <dbReference type="Pfam" id="PF12890"/>
    </source>
</evidence>
<organism evidence="6">
    <name type="scientific">marine sediment metagenome</name>
    <dbReference type="NCBI Taxonomy" id="412755"/>
    <lineage>
        <taxon>unclassified sequences</taxon>
        <taxon>metagenomes</taxon>
        <taxon>ecological metagenomes</taxon>
    </lineage>
</organism>
<dbReference type="Gene3D" id="2.30.40.10">
    <property type="entry name" value="Urease, subunit C, domain 1"/>
    <property type="match status" value="1"/>
</dbReference>
<keyword evidence="2" id="KW-0479">Metal-binding</keyword>
<evidence type="ECO:0000256" key="4">
    <source>
        <dbReference type="ARBA" id="ARBA00022975"/>
    </source>
</evidence>
<feature type="non-terminal residue" evidence="6">
    <location>
        <position position="400"/>
    </location>
</feature>
<reference evidence="6" key="1">
    <citation type="journal article" date="2014" name="Front. Microbiol.">
        <title>High frequency of phylogenetically diverse reductive dehalogenase-homologous genes in deep subseafloor sedimentary metagenomes.</title>
        <authorList>
            <person name="Kawai M."/>
            <person name="Futagami T."/>
            <person name="Toyoda A."/>
            <person name="Takaki Y."/>
            <person name="Nishi S."/>
            <person name="Hori S."/>
            <person name="Arai W."/>
            <person name="Tsubouchi T."/>
            <person name="Morono Y."/>
            <person name="Uchiyama I."/>
            <person name="Ito T."/>
            <person name="Fujiyama A."/>
            <person name="Inagaki F."/>
            <person name="Takami H."/>
        </authorList>
    </citation>
    <scope>NUCLEOTIDE SEQUENCE</scope>
    <source>
        <strain evidence="6">Expedition CK06-06</strain>
    </source>
</reference>
<dbReference type="PROSITE" id="PS00483">
    <property type="entry name" value="DIHYDROOROTASE_2"/>
    <property type="match status" value="1"/>
</dbReference>
<feature type="domain" description="Dihydroorotase catalytic" evidence="5">
    <location>
        <begin position="59"/>
        <end position="243"/>
    </location>
</feature>
<accession>X1BKB2</accession>
<dbReference type="InterPro" id="IPR050138">
    <property type="entry name" value="DHOase/Allantoinase_Hydrolase"/>
</dbReference>
<comment type="caution">
    <text evidence="6">The sequence shown here is derived from an EMBL/GenBank/DDBJ whole genome shotgun (WGS) entry which is preliminary data.</text>
</comment>
<evidence type="ECO:0000256" key="1">
    <source>
        <dbReference type="ARBA" id="ARBA00001947"/>
    </source>
</evidence>
<dbReference type="PANTHER" id="PTHR43668">
    <property type="entry name" value="ALLANTOINASE"/>
    <property type="match status" value="1"/>
</dbReference>
<dbReference type="AlphaFoldDB" id="X1BKB2"/>
<dbReference type="PANTHER" id="PTHR43668:SF2">
    <property type="entry name" value="ALLANTOINASE"/>
    <property type="match status" value="1"/>
</dbReference>
<dbReference type="InterPro" id="IPR004722">
    <property type="entry name" value="DHOase"/>
</dbReference>
<name>X1BKB2_9ZZZZ</name>
<proteinExistence type="predicted"/>
<gene>
    <name evidence="6" type="ORF">S01H4_05748</name>
</gene>
<dbReference type="EMBL" id="BART01001698">
    <property type="protein sequence ID" value="GAG72531.1"/>
    <property type="molecule type" value="Genomic_DNA"/>
</dbReference>
<keyword evidence="3" id="KW-0378">Hydrolase</keyword>
<dbReference type="InterPro" id="IPR002195">
    <property type="entry name" value="Dihydroorotase_CS"/>
</dbReference>
<evidence type="ECO:0000256" key="3">
    <source>
        <dbReference type="ARBA" id="ARBA00022801"/>
    </source>
</evidence>
<comment type="cofactor">
    <cofactor evidence="1">
        <name>Zn(2+)</name>
        <dbReference type="ChEBI" id="CHEBI:29105"/>
    </cofactor>
</comment>
<dbReference type="InterPro" id="IPR024403">
    <property type="entry name" value="DHOase_cat"/>
</dbReference>
<keyword evidence="4" id="KW-0665">Pyrimidine biosynthesis</keyword>
<dbReference type="Gene3D" id="3.20.20.140">
    <property type="entry name" value="Metal-dependent hydrolases"/>
    <property type="match status" value="1"/>
</dbReference>
<dbReference type="CDD" id="cd01317">
    <property type="entry name" value="DHOase_IIa"/>
    <property type="match status" value="1"/>
</dbReference>
<dbReference type="SUPFAM" id="SSF51556">
    <property type="entry name" value="Metallo-dependent hydrolases"/>
    <property type="match status" value="1"/>
</dbReference>
<dbReference type="SUPFAM" id="SSF51338">
    <property type="entry name" value="Composite domain of metallo-dependent hydrolases"/>
    <property type="match status" value="1"/>
</dbReference>
<dbReference type="GO" id="GO:0004151">
    <property type="term" value="F:dihydroorotase activity"/>
    <property type="evidence" value="ECO:0007669"/>
    <property type="project" value="InterPro"/>
</dbReference>
<evidence type="ECO:0000313" key="6">
    <source>
        <dbReference type="EMBL" id="GAG72531.1"/>
    </source>
</evidence>
<dbReference type="GO" id="GO:0006221">
    <property type="term" value="P:pyrimidine nucleotide biosynthetic process"/>
    <property type="evidence" value="ECO:0007669"/>
    <property type="project" value="UniProtKB-KW"/>
</dbReference>